<dbReference type="Proteomes" id="UP001139354">
    <property type="component" value="Unassembled WGS sequence"/>
</dbReference>
<sequence length="299" mass="33877">MTGLGPQDGVDHVVLTRFNLPSRGPESIVRAREGWLRDRVALFERHTVPAMRGQTVAAFRWIVYLDPESPAWLIERLSPLADEGLIVPLRRTVVDWHDAAADARRVTGASHGILLTTNLDNDDAVAVDFVERLQASARRHPRAALFLRTGLILRDDRLYLRSDPENAFCSMSEPWDDPITAWRDWHTLLRTHAPVVAEPGAPGWLQIVHGRNVSNRVQGRLVDPAPYRRLFPGQLDGVRRPAGAQVWRDALIDRPARDAWHGTRSAGKDAFLRVFGKERLDAVKERLERVRSRSRPRAH</sequence>
<dbReference type="Pfam" id="PF11316">
    <property type="entry name" value="Rhamno_transf"/>
    <property type="match status" value="1"/>
</dbReference>
<reference evidence="1" key="1">
    <citation type="submission" date="2021-04" db="EMBL/GenBank/DDBJ databases">
        <title>Microbacterium tenobrionis sp. nov. and Microbacterium allomyrinae sp. nov., isolated from larvae of Tenobrio molitor and Allomyrina dichotoma, respectively.</title>
        <authorList>
            <person name="Lee S.D."/>
        </authorList>
    </citation>
    <scope>NUCLEOTIDE SEQUENCE</scope>
    <source>
        <strain evidence="1">BWT-G7</strain>
    </source>
</reference>
<dbReference type="AlphaFoldDB" id="A0A9X1LVZ3"/>
<keyword evidence="2" id="KW-1185">Reference proteome</keyword>
<gene>
    <name evidence="1" type="ORF">KEC57_12620</name>
</gene>
<organism evidence="1 2">
    <name type="scientific">Microbacterium allomyrinae</name>
    <dbReference type="NCBI Taxonomy" id="2830666"/>
    <lineage>
        <taxon>Bacteria</taxon>
        <taxon>Bacillati</taxon>
        <taxon>Actinomycetota</taxon>
        <taxon>Actinomycetes</taxon>
        <taxon>Micrococcales</taxon>
        <taxon>Microbacteriaceae</taxon>
        <taxon>Microbacterium</taxon>
    </lineage>
</organism>
<dbReference type="InterPro" id="IPR021466">
    <property type="entry name" value="Put_rhamnosyl_transferase"/>
</dbReference>
<name>A0A9X1LVZ3_9MICO</name>
<dbReference type="EMBL" id="JAGTTN010000004">
    <property type="protein sequence ID" value="MCC2033024.1"/>
    <property type="molecule type" value="Genomic_DNA"/>
</dbReference>
<comment type="caution">
    <text evidence="1">The sequence shown here is derived from an EMBL/GenBank/DDBJ whole genome shotgun (WGS) entry which is preliminary data.</text>
</comment>
<proteinExistence type="predicted"/>
<evidence type="ECO:0000313" key="2">
    <source>
        <dbReference type="Proteomes" id="UP001139354"/>
    </source>
</evidence>
<dbReference type="RefSeq" id="WP_229384992.1">
    <property type="nucleotide sequence ID" value="NZ_JAGTTN010000004.1"/>
</dbReference>
<accession>A0A9X1LVZ3</accession>
<evidence type="ECO:0000313" key="1">
    <source>
        <dbReference type="EMBL" id="MCC2033024.1"/>
    </source>
</evidence>
<protein>
    <submittedName>
        <fullName evidence="1">Uncharacterized protein</fullName>
    </submittedName>
</protein>